<keyword evidence="8 9" id="KW-0472">Membrane</keyword>
<keyword evidence="4" id="KW-0762">Sugar transport</keyword>
<dbReference type="InterPro" id="IPR004700">
    <property type="entry name" value="PTS_IIC_man"/>
</dbReference>
<evidence type="ECO:0000256" key="1">
    <source>
        <dbReference type="ARBA" id="ARBA00004651"/>
    </source>
</evidence>
<feature type="transmembrane region" description="Helical" evidence="9">
    <location>
        <begin position="26"/>
        <end position="45"/>
    </location>
</feature>
<evidence type="ECO:0000256" key="7">
    <source>
        <dbReference type="ARBA" id="ARBA00022989"/>
    </source>
</evidence>
<name>A0A6N3AN24_9CLOT</name>
<evidence type="ECO:0000313" key="10">
    <source>
        <dbReference type="EMBL" id="VYT93939.1"/>
    </source>
</evidence>
<gene>
    <name evidence="10" type="primary">agaC_2</name>
    <name evidence="10" type="ORF">CTLFYP3_01061</name>
</gene>
<organism evidence="10">
    <name type="scientific">Clostridium tertium</name>
    <dbReference type="NCBI Taxonomy" id="1559"/>
    <lineage>
        <taxon>Bacteria</taxon>
        <taxon>Bacillati</taxon>
        <taxon>Bacillota</taxon>
        <taxon>Clostridia</taxon>
        <taxon>Eubacteriales</taxon>
        <taxon>Clostridiaceae</taxon>
        <taxon>Clostridium</taxon>
    </lineage>
</organism>
<protein>
    <submittedName>
        <fullName evidence="10">N-acetylgalactosamine permease IIC component 1</fullName>
    </submittedName>
</protein>
<feature type="transmembrane region" description="Helical" evidence="9">
    <location>
        <begin position="206"/>
        <end position="239"/>
    </location>
</feature>
<dbReference type="InterPro" id="IPR050303">
    <property type="entry name" value="GatZ_KbaZ_carbometab"/>
</dbReference>
<evidence type="ECO:0000256" key="4">
    <source>
        <dbReference type="ARBA" id="ARBA00022597"/>
    </source>
</evidence>
<evidence type="ECO:0000256" key="5">
    <source>
        <dbReference type="ARBA" id="ARBA00022683"/>
    </source>
</evidence>
<feature type="transmembrane region" description="Helical" evidence="9">
    <location>
        <begin position="139"/>
        <end position="160"/>
    </location>
</feature>
<keyword evidence="7 9" id="KW-1133">Transmembrane helix</keyword>
<dbReference type="PANTHER" id="PTHR32502:SF8">
    <property type="entry name" value="N-ACETYLGALACTOSAMINE PERMEASE IIC COMPONENT 1"/>
    <property type="match status" value="1"/>
</dbReference>
<evidence type="ECO:0000256" key="8">
    <source>
        <dbReference type="ARBA" id="ARBA00023136"/>
    </source>
</evidence>
<feature type="transmembrane region" description="Helical" evidence="9">
    <location>
        <begin position="57"/>
        <end position="85"/>
    </location>
</feature>
<comment type="subcellular location">
    <subcellularLocation>
        <location evidence="1">Cell membrane</location>
        <topology evidence="1">Multi-pass membrane protein</topology>
    </subcellularLocation>
</comment>
<keyword evidence="6 9" id="KW-0812">Transmembrane</keyword>
<dbReference type="GO" id="GO:0009401">
    <property type="term" value="P:phosphoenolpyruvate-dependent sugar phosphotransferase system"/>
    <property type="evidence" value="ECO:0007669"/>
    <property type="project" value="UniProtKB-KW"/>
</dbReference>
<keyword evidence="2" id="KW-0813">Transport</keyword>
<dbReference type="Pfam" id="PF03609">
    <property type="entry name" value="EII-Sor"/>
    <property type="match status" value="1"/>
</dbReference>
<evidence type="ECO:0000256" key="6">
    <source>
        <dbReference type="ARBA" id="ARBA00022692"/>
    </source>
</evidence>
<keyword evidence="5" id="KW-0598">Phosphotransferase system</keyword>
<dbReference type="RefSeq" id="WP_156625588.1">
    <property type="nucleotide sequence ID" value="NZ_CACRTO010000008.1"/>
</dbReference>
<dbReference type="PANTHER" id="PTHR32502">
    <property type="entry name" value="N-ACETYLGALACTOSAMINE PERMEASE II COMPONENT-RELATED"/>
    <property type="match status" value="1"/>
</dbReference>
<reference evidence="10" key="1">
    <citation type="submission" date="2019-11" db="EMBL/GenBank/DDBJ databases">
        <authorList>
            <person name="Feng L."/>
        </authorList>
    </citation>
    <scope>NUCLEOTIDE SEQUENCE</scope>
    <source>
        <strain evidence="10">CTertiumLFYP3</strain>
    </source>
</reference>
<keyword evidence="3" id="KW-1003">Cell membrane</keyword>
<evidence type="ECO:0000256" key="9">
    <source>
        <dbReference type="SAM" id="Phobius"/>
    </source>
</evidence>
<dbReference type="EMBL" id="CACRTO010000008">
    <property type="protein sequence ID" value="VYT93939.1"/>
    <property type="molecule type" value="Genomic_DNA"/>
</dbReference>
<feature type="transmembrane region" description="Helical" evidence="9">
    <location>
        <begin position="97"/>
        <end position="118"/>
    </location>
</feature>
<accession>A0A6N3AN24</accession>
<proteinExistence type="predicted"/>
<dbReference type="AlphaFoldDB" id="A0A6N3AN24"/>
<evidence type="ECO:0000256" key="3">
    <source>
        <dbReference type="ARBA" id="ARBA00022475"/>
    </source>
</evidence>
<dbReference type="PROSITE" id="PS51106">
    <property type="entry name" value="PTS_EIIC_TYPE_4"/>
    <property type="match status" value="1"/>
</dbReference>
<dbReference type="GO" id="GO:0005886">
    <property type="term" value="C:plasma membrane"/>
    <property type="evidence" value="ECO:0007669"/>
    <property type="project" value="UniProtKB-SubCell"/>
</dbReference>
<evidence type="ECO:0000256" key="2">
    <source>
        <dbReference type="ARBA" id="ARBA00022448"/>
    </source>
</evidence>
<feature type="transmembrane region" description="Helical" evidence="9">
    <location>
        <begin position="180"/>
        <end position="199"/>
    </location>
</feature>
<sequence length="250" mass="27194">MLFSAILVAIIATLSQWWVSHTVTRTWLYPIWVGFLVAVCMGEPVKGMQAAAYIQLTYLGWITAGGTMPGNLMAAGVFGTALTLISGAEPSLAPTFAVPFSLLGILINQAYMTLNSFWIHKADKYLEEGNITGLRVMNYVPSGILSAILYGVPAFILVYFGGEFATNMLSSIPQSLIDALKVVGALMPALGIAMLLSYLGKRKLIAFFFIGYFLTIYLKLDIMAITIFAATIGVLMYLFTNKNIETEGEV</sequence>